<gene>
    <name evidence="1" type="ORF">GD597_20575</name>
</gene>
<sequence length="231" mass="27127">MKKILVFFAFLLVAKFNYAQYLNYTLYELLHKEDMKASPVAFDNQYSGILGNGFFTENWLTGRAYTPMKVYNNLKLKFDVYANKIYINNHDTIFDITNAGIIQFDLFINENDTTKYKSFVNGFNFNEVKPAKFVELLADGKIIFLQYHLKSMEEVYETSPYDKQKKFLDKNKYFILTDGKDAMEVNVGRKNLEKLLAPKWDEVSKYIKSQSLNTNNEDGWKRAIAYYNNLP</sequence>
<proteinExistence type="predicted"/>
<dbReference type="EMBL" id="WHPF01000020">
    <property type="protein sequence ID" value="NNV57871.1"/>
    <property type="molecule type" value="Genomic_DNA"/>
</dbReference>
<reference evidence="1" key="1">
    <citation type="submission" date="2019-10" db="EMBL/GenBank/DDBJ databases">
        <title>Draft genome sequence of Panacibacter sp. KCS-6.</title>
        <authorList>
            <person name="Yim K.J."/>
        </authorList>
    </citation>
    <scope>NUCLEOTIDE SEQUENCE</scope>
    <source>
        <strain evidence="1">KCS-6</strain>
    </source>
</reference>
<dbReference type="AlphaFoldDB" id="A0A8J8FL46"/>
<keyword evidence="2" id="KW-1185">Reference proteome</keyword>
<evidence type="ECO:0000313" key="2">
    <source>
        <dbReference type="Proteomes" id="UP000598971"/>
    </source>
</evidence>
<protein>
    <submittedName>
        <fullName evidence="1">Uncharacterized protein</fullName>
    </submittedName>
</protein>
<accession>A0A8J8FL46</accession>
<dbReference type="Proteomes" id="UP000598971">
    <property type="component" value="Unassembled WGS sequence"/>
</dbReference>
<evidence type="ECO:0000313" key="1">
    <source>
        <dbReference type="EMBL" id="NNV57871.1"/>
    </source>
</evidence>
<comment type="caution">
    <text evidence="1">The sequence shown here is derived from an EMBL/GenBank/DDBJ whole genome shotgun (WGS) entry which is preliminary data.</text>
</comment>
<name>A0A8J8FL46_9BACT</name>
<dbReference type="RefSeq" id="WP_171609820.1">
    <property type="nucleotide sequence ID" value="NZ_WHPF01000020.1"/>
</dbReference>
<organism evidence="1 2">
    <name type="scientific">Limnovirga soli</name>
    <dbReference type="NCBI Taxonomy" id="2656915"/>
    <lineage>
        <taxon>Bacteria</taxon>
        <taxon>Pseudomonadati</taxon>
        <taxon>Bacteroidota</taxon>
        <taxon>Chitinophagia</taxon>
        <taxon>Chitinophagales</taxon>
        <taxon>Chitinophagaceae</taxon>
        <taxon>Limnovirga</taxon>
    </lineage>
</organism>